<dbReference type="EMBL" id="JAVDQD010000001">
    <property type="protein sequence ID" value="MDR6237571.1"/>
    <property type="molecule type" value="Genomic_DNA"/>
</dbReference>
<proteinExistence type="inferred from homology"/>
<dbReference type="Proteomes" id="UP001185092">
    <property type="component" value="Unassembled WGS sequence"/>
</dbReference>
<dbReference type="GO" id="GO:0008270">
    <property type="term" value="F:zinc ion binding"/>
    <property type="evidence" value="ECO:0007669"/>
    <property type="project" value="InterPro"/>
</dbReference>
<gene>
    <name evidence="14" type="ORF">HNQ88_000547</name>
</gene>
<evidence type="ECO:0000259" key="13">
    <source>
        <dbReference type="Pfam" id="PF01433"/>
    </source>
</evidence>
<evidence type="ECO:0000256" key="10">
    <source>
        <dbReference type="ARBA" id="ARBA00022833"/>
    </source>
</evidence>
<dbReference type="GO" id="GO:0005737">
    <property type="term" value="C:cytoplasm"/>
    <property type="evidence" value="ECO:0007669"/>
    <property type="project" value="TreeGrafter"/>
</dbReference>
<dbReference type="AlphaFoldDB" id="A0AAE3XKT1"/>
<keyword evidence="8" id="KW-0479">Metal-binding</keyword>
<evidence type="ECO:0000256" key="6">
    <source>
        <dbReference type="ARBA" id="ARBA00022438"/>
    </source>
</evidence>
<keyword evidence="10" id="KW-0862">Zinc</keyword>
<sequence length="656" mass="75514">MPNFKHNIAVLLFLILSINSYSQNNLKCKNTINELEKLSQRKNTPQEFLHGYDLRKMTINLNVDTTSNFIEGHVTIEGIALCKTPDIVLQLADELSISKITSEGKNKGFTHKDNLITINRMKLKKGERFETTIYYSGNPLHGLYNKKSEEENIKVTYTVTEPFYAKNWIPIKEDLSDKIDTVEAFYTTPKGLKVGANGVLVETLENNASTTHHWLSSHPIAYYLISFACSDYYEYNLYAKPKSYNGDSILIQNYTFNNDKWIEAVKQVDYTVEVMNLYSELFGLYPFADEKYGHSLWHDATWSGMEHQTMSTMKNFNHGLQAHELAHQWFGCNVTASDWHNIWLHEGFASYAEYLALEFLEDDKKQLGNYKAYRQFGAFMSQNPIYIETAEEQKQIFEGSITYAKSPMVVHMLRFFINNDDKFFNVIKSYQEKYKGKNASTEDFKKLLEEETTKDYSEFFNDWIYKGGFPEYALNYSQNDSIFYISLKQSHSSGNNFFDIPRLPVLLVGTNNENLLIELHQTKPNETFQTPVDFKVDNVIIDPANDILCSVKSIENSLNIDSIVHEKTTKPSHENTRAIKNPQLIYLKPNGGNLTIESENIVKNVTVINTNGEPVLEASLNKDDKSELNISELASNIYLIVVEFDNGQREIKTIKK</sequence>
<keyword evidence="6 14" id="KW-0031">Aminopeptidase</keyword>
<keyword evidence="7" id="KW-0645">Protease</keyword>
<keyword evidence="11" id="KW-0482">Metalloprotease</keyword>
<dbReference type="SUPFAM" id="SSF63737">
    <property type="entry name" value="Leukotriene A4 hydrolase N-terminal domain"/>
    <property type="match status" value="1"/>
</dbReference>
<dbReference type="InterPro" id="IPR027268">
    <property type="entry name" value="Peptidase_M4/M1_CTD_sf"/>
</dbReference>
<protein>
    <recommendedName>
        <fullName evidence="5">Aminopeptidase N</fullName>
        <ecNumber evidence="4">3.4.11.2</ecNumber>
    </recommendedName>
</protein>
<comment type="similarity">
    <text evidence="3">Belongs to the peptidase M1 family.</text>
</comment>
<dbReference type="SUPFAM" id="SSF55486">
    <property type="entry name" value="Metalloproteases ('zincins'), catalytic domain"/>
    <property type="match status" value="1"/>
</dbReference>
<evidence type="ECO:0000256" key="12">
    <source>
        <dbReference type="SAM" id="SignalP"/>
    </source>
</evidence>
<dbReference type="InterPro" id="IPR026444">
    <property type="entry name" value="Secre_tail"/>
</dbReference>
<dbReference type="InterPro" id="IPR001930">
    <property type="entry name" value="Peptidase_M1"/>
</dbReference>
<dbReference type="GO" id="GO:0070006">
    <property type="term" value="F:metalloaminopeptidase activity"/>
    <property type="evidence" value="ECO:0007669"/>
    <property type="project" value="TreeGrafter"/>
</dbReference>
<comment type="cofactor">
    <cofactor evidence="2">
        <name>Zn(2+)</name>
        <dbReference type="ChEBI" id="CHEBI:29105"/>
    </cofactor>
</comment>
<evidence type="ECO:0000256" key="5">
    <source>
        <dbReference type="ARBA" id="ARBA00015611"/>
    </source>
</evidence>
<evidence type="ECO:0000256" key="2">
    <source>
        <dbReference type="ARBA" id="ARBA00001947"/>
    </source>
</evidence>
<dbReference type="Gene3D" id="2.60.40.1730">
    <property type="entry name" value="tricorn interacting facor f3 domain"/>
    <property type="match status" value="1"/>
</dbReference>
<dbReference type="Gene3D" id="1.10.390.10">
    <property type="entry name" value="Neutral Protease Domain 2"/>
    <property type="match status" value="1"/>
</dbReference>
<feature type="signal peptide" evidence="12">
    <location>
        <begin position="1"/>
        <end position="22"/>
    </location>
</feature>
<evidence type="ECO:0000313" key="15">
    <source>
        <dbReference type="Proteomes" id="UP001185092"/>
    </source>
</evidence>
<keyword evidence="12" id="KW-0732">Signal</keyword>
<evidence type="ECO:0000256" key="7">
    <source>
        <dbReference type="ARBA" id="ARBA00022670"/>
    </source>
</evidence>
<dbReference type="EC" id="3.4.11.2" evidence="4"/>
<dbReference type="GO" id="GO:0016285">
    <property type="term" value="F:alanyl aminopeptidase activity"/>
    <property type="evidence" value="ECO:0007669"/>
    <property type="project" value="UniProtKB-EC"/>
</dbReference>
<keyword evidence="9" id="KW-0378">Hydrolase</keyword>
<evidence type="ECO:0000256" key="9">
    <source>
        <dbReference type="ARBA" id="ARBA00022801"/>
    </source>
</evidence>
<dbReference type="PANTHER" id="PTHR11533">
    <property type="entry name" value="PROTEASE M1 ZINC METALLOPROTEASE"/>
    <property type="match status" value="1"/>
</dbReference>
<evidence type="ECO:0000256" key="11">
    <source>
        <dbReference type="ARBA" id="ARBA00023049"/>
    </source>
</evidence>
<evidence type="ECO:0000256" key="8">
    <source>
        <dbReference type="ARBA" id="ARBA00022723"/>
    </source>
</evidence>
<dbReference type="InterPro" id="IPR014782">
    <property type="entry name" value="Peptidase_M1_dom"/>
</dbReference>
<comment type="catalytic activity">
    <reaction evidence="1">
        <text>Release of an N-terminal amino acid, Xaa-|-Yaa- from a peptide, amide or arylamide. Xaa is preferably Ala, but may be most amino acids including Pro (slow action). When a terminal hydrophobic residue is followed by a prolyl residue, the two may be released as an intact Xaa-Pro dipeptide.</text>
        <dbReference type="EC" id="3.4.11.2"/>
    </reaction>
</comment>
<dbReference type="CDD" id="cd09603">
    <property type="entry name" value="M1_APN_like"/>
    <property type="match status" value="1"/>
</dbReference>
<reference evidence="14" key="1">
    <citation type="submission" date="2023-07" db="EMBL/GenBank/DDBJ databases">
        <title>Genomic Encyclopedia of Type Strains, Phase IV (KMG-IV): sequencing the most valuable type-strain genomes for metagenomic binning, comparative biology and taxonomic classification.</title>
        <authorList>
            <person name="Goeker M."/>
        </authorList>
    </citation>
    <scope>NUCLEOTIDE SEQUENCE</scope>
    <source>
        <strain evidence="14">DSM 26174</strain>
    </source>
</reference>
<dbReference type="PANTHER" id="PTHR11533:SF174">
    <property type="entry name" value="PUROMYCIN-SENSITIVE AMINOPEPTIDASE-RELATED"/>
    <property type="match status" value="1"/>
</dbReference>
<evidence type="ECO:0000313" key="14">
    <source>
        <dbReference type="EMBL" id="MDR6237571.1"/>
    </source>
</evidence>
<dbReference type="GO" id="GO:0005615">
    <property type="term" value="C:extracellular space"/>
    <property type="evidence" value="ECO:0007669"/>
    <property type="project" value="TreeGrafter"/>
</dbReference>
<dbReference type="Pfam" id="PF01433">
    <property type="entry name" value="Peptidase_M1"/>
    <property type="match status" value="1"/>
</dbReference>
<feature type="chain" id="PRO_5042010405" description="Aminopeptidase N" evidence="12">
    <location>
        <begin position="23"/>
        <end position="656"/>
    </location>
</feature>
<dbReference type="NCBIfam" id="TIGR04183">
    <property type="entry name" value="Por_Secre_tail"/>
    <property type="match status" value="1"/>
</dbReference>
<dbReference type="GO" id="GO:0016020">
    <property type="term" value="C:membrane"/>
    <property type="evidence" value="ECO:0007669"/>
    <property type="project" value="TreeGrafter"/>
</dbReference>
<keyword evidence="15" id="KW-1185">Reference proteome</keyword>
<organism evidence="14 15">
    <name type="scientific">Aureibacter tunicatorum</name>
    <dbReference type="NCBI Taxonomy" id="866807"/>
    <lineage>
        <taxon>Bacteria</taxon>
        <taxon>Pseudomonadati</taxon>
        <taxon>Bacteroidota</taxon>
        <taxon>Cytophagia</taxon>
        <taxon>Cytophagales</taxon>
        <taxon>Persicobacteraceae</taxon>
        <taxon>Aureibacter</taxon>
    </lineage>
</organism>
<dbReference type="PRINTS" id="PR00756">
    <property type="entry name" value="ALADIPTASE"/>
</dbReference>
<name>A0AAE3XKT1_9BACT</name>
<dbReference type="RefSeq" id="WP_309937038.1">
    <property type="nucleotide sequence ID" value="NZ_AP025305.1"/>
</dbReference>
<dbReference type="GO" id="GO:0006508">
    <property type="term" value="P:proteolysis"/>
    <property type="evidence" value="ECO:0007669"/>
    <property type="project" value="UniProtKB-KW"/>
</dbReference>
<dbReference type="GO" id="GO:0043171">
    <property type="term" value="P:peptide catabolic process"/>
    <property type="evidence" value="ECO:0007669"/>
    <property type="project" value="TreeGrafter"/>
</dbReference>
<comment type="caution">
    <text evidence="14">The sequence shown here is derived from an EMBL/GenBank/DDBJ whole genome shotgun (WGS) entry which is preliminary data.</text>
</comment>
<accession>A0AAE3XKT1</accession>
<evidence type="ECO:0000256" key="1">
    <source>
        <dbReference type="ARBA" id="ARBA00000098"/>
    </source>
</evidence>
<evidence type="ECO:0000256" key="4">
    <source>
        <dbReference type="ARBA" id="ARBA00012564"/>
    </source>
</evidence>
<dbReference type="GO" id="GO:0042277">
    <property type="term" value="F:peptide binding"/>
    <property type="evidence" value="ECO:0007669"/>
    <property type="project" value="TreeGrafter"/>
</dbReference>
<dbReference type="InterPro" id="IPR050344">
    <property type="entry name" value="Peptidase_M1_aminopeptidases"/>
</dbReference>
<feature type="domain" description="Peptidase M1 membrane alanine aminopeptidase" evidence="13">
    <location>
        <begin position="314"/>
        <end position="463"/>
    </location>
</feature>
<evidence type="ECO:0000256" key="3">
    <source>
        <dbReference type="ARBA" id="ARBA00010136"/>
    </source>
</evidence>
<dbReference type="InterPro" id="IPR042097">
    <property type="entry name" value="Aminopeptidase_N-like_N_sf"/>
</dbReference>